<dbReference type="PROSITE" id="PS50184">
    <property type="entry name" value="VWFC_2"/>
    <property type="match status" value="2"/>
</dbReference>
<dbReference type="EMBL" id="JACVVK020000115">
    <property type="protein sequence ID" value="KAK7491403.1"/>
    <property type="molecule type" value="Genomic_DNA"/>
</dbReference>
<feature type="disulfide bond" evidence="1">
    <location>
        <begin position="118"/>
        <end position="152"/>
    </location>
</feature>
<dbReference type="PANTHER" id="PTHR21724:SF109">
    <property type="entry name" value="SHKT DOMAIN-CONTAINING PROTEIN"/>
    <property type="match status" value="1"/>
</dbReference>
<feature type="domain" description="VWFC" evidence="2">
    <location>
        <begin position="491"/>
        <end position="557"/>
    </location>
</feature>
<keyword evidence="5" id="KW-1185">Reference proteome</keyword>
<gene>
    <name evidence="4" type="ORF">BaRGS_00017381</name>
</gene>
<sequence length="568" mass="61018">PTHTAPPEPCEDVLPNCADYGTGVCSLPEYEKWAHDNCRHFCDLCATSPPPTTTVWTTPASGCFDGISYCSDYGRQVCDDNSYKAWVNQNCKKFCGVCGDQSTLSTATSAGTTTPAECADKITNCAAYPESSCGGQYLYWARDNCKKTCGYCDEQTTGAGGTATTAPPTCVDTINNCAAYGTQYCGGDYLAWAADNCAAFCRLCDDFELTTARAVTAQPGWVVLMKGVKGVPGDLWKLWSGTNTSNENVPQAQYLTNQYPGNYKSPYANSWGTCRFEQVKVAIYSGGQEKANIIFDVRSASKNDWFRPDNVVSSTWNVLPQTSDQFGTASDPHGHQFAVGDFHGCSGTGFLLVSTEDNSCPYEDTGSPNRFLYSPHATATQLSQGNLAEGDVFAVLGHGGICAGGGAPVFTTQQSITGRTEGCFYNGQMYGQNAVWQDACDYNCTCEDATTGYYSCVELCPTYTNIPAGCALVKQPGECCEKLDCPNVPGNGCYYKQHAYPEGTTWQDGCDFKCTCSDGTSGYYQCRSLCPTWDTLPSECTLVDPPAGECCSTPSCPPGYEVQTLPPV</sequence>
<proteinExistence type="predicted"/>
<dbReference type="InterPro" id="IPR001007">
    <property type="entry name" value="VWF_dom"/>
</dbReference>
<evidence type="ECO:0000256" key="1">
    <source>
        <dbReference type="PROSITE-ProRule" id="PRU01005"/>
    </source>
</evidence>
<evidence type="ECO:0000259" key="2">
    <source>
        <dbReference type="PROSITE" id="PS50184"/>
    </source>
</evidence>
<name>A0ABD0KWT9_9CAEN</name>
<feature type="domain" description="ShKT" evidence="3">
    <location>
        <begin position="118"/>
        <end position="152"/>
    </location>
</feature>
<dbReference type="AlphaFoldDB" id="A0ABD0KWT9"/>
<dbReference type="PANTHER" id="PTHR21724">
    <property type="entry name" value="SHKT DOMAIN-CONTAINING PROTEIN"/>
    <property type="match status" value="1"/>
</dbReference>
<keyword evidence="1" id="KW-1015">Disulfide bond</keyword>
<dbReference type="SUPFAM" id="SSF57603">
    <property type="entry name" value="FnI-like domain"/>
    <property type="match status" value="1"/>
</dbReference>
<evidence type="ECO:0000259" key="3">
    <source>
        <dbReference type="PROSITE" id="PS51670"/>
    </source>
</evidence>
<feature type="domain" description="VWFC" evidence="2">
    <location>
        <begin position="421"/>
        <end position="486"/>
    </location>
</feature>
<organism evidence="4 5">
    <name type="scientific">Batillaria attramentaria</name>
    <dbReference type="NCBI Taxonomy" id="370345"/>
    <lineage>
        <taxon>Eukaryota</taxon>
        <taxon>Metazoa</taxon>
        <taxon>Spiralia</taxon>
        <taxon>Lophotrochozoa</taxon>
        <taxon>Mollusca</taxon>
        <taxon>Gastropoda</taxon>
        <taxon>Caenogastropoda</taxon>
        <taxon>Sorbeoconcha</taxon>
        <taxon>Cerithioidea</taxon>
        <taxon>Batillariidae</taxon>
        <taxon>Batillaria</taxon>
    </lineage>
</organism>
<comment type="caution">
    <text evidence="1">Lacks conserved residue(s) required for the propagation of feature annotation.</text>
</comment>
<dbReference type="InterPro" id="IPR003582">
    <property type="entry name" value="ShKT_dom"/>
</dbReference>
<dbReference type="Proteomes" id="UP001519460">
    <property type="component" value="Unassembled WGS sequence"/>
</dbReference>
<dbReference type="PROSITE" id="PS01208">
    <property type="entry name" value="VWFC_1"/>
    <property type="match status" value="1"/>
</dbReference>
<dbReference type="PROSITE" id="PS51670">
    <property type="entry name" value="SHKT"/>
    <property type="match status" value="1"/>
</dbReference>
<dbReference type="Pfam" id="PF01549">
    <property type="entry name" value="ShK"/>
    <property type="match status" value="4"/>
</dbReference>
<reference evidence="4 5" key="1">
    <citation type="journal article" date="2023" name="Sci. Data">
        <title>Genome assembly of the Korean intertidal mud-creeper Batillaria attramentaria.</title>
        <authorList>
            <person name="Patra A.K."/>
            <person name="Ho P.T."/>
            <person name="Jun S."/>
            <person name="Lee S.J."/>
            <person name="Kim Y."/>
            <person name="Won Y.J."/>
        </authorList>
    </citation>
    <scope>NUCLEOTIDE SEQUENCE [LARGE SCALE GENOMIC DNA]</scope>
    <source>
        <strain evidence="4">Wonlab-2016</strain>
    </source>
</reference>
<dbReference type="SMART" id="SM00214">
    <property type="entry name" value="VWC"/>
    <property type="match status" value="2"/>
</dbReference>
<evidence type="ECO:0000313" key="5">
    <source>
        <dbReference type="Proteomes" id="UP001519460"/>
    </source>
</evidence>
<feature type="non-terminal residue" evidence="4">
    <location>
        <position position="1"/>
    </location>
</feature>
<accession>A0ABD0KWT9</accession>
<dbReference type="SMART" id="SM00254">
    <property type="entry name" value="ShKT"/>
    <property type="match status" value="4"/>
</dbReference>
<evidence type="ECO:0000313" key="4">
    <source>
        <dbReference type="EMBL" id="KAK7491403.1"/>
    </source>
</evidence>
<comment type="caution">
    <text evidence="4">The sequence shown here is derived from an EMBL/GenBank/DDBJ whole genome shotgun (WGS) entry which is preliminary data.</text>
</comment>
<protein>
    <submittedName>
        <fullName evidence="4">Uncharacterized protein</fullName>
    </submittedName>
</protein>